<reference evidence="5 6" key="1">
    <citation type="submission" date="2024-02" db="EMBL/GenBank/DDBJ databases">
        <title>Discinaceae phylogenomics.</title>
        <authorList>
            <person name="Dirks A.C."/>
            <person name="James T.Y."/>
        </authorList>
    </citation>
    <scope>NUCLEOTIDE SEQUENCE [LARGE SCALE GENOMIC DNA]</scope>
    <source>
        <strain evidence="5 6">ACD0624</strain>
    </source>
</reference>
<accession>A0ABR3GDI8</accession>
<dbReference type="Gene3D" id="1.25.40.20">
    <property type="entry name" value="Ankyrin repeat-containing domain"/>
    <property type="match status" value="2"/>
</dbReference>
<organism evidence="5 6">
    <name type="scientific">Discina gigas</name>
    <dbReference type="NCBI Taxonomy" id="1032678"/>
    <lineage>
        <taxon>Eukaryota</taxon>
        <taxon>Fungi</taxon>
        <taxon>Dikarya</taxon>
        <taxon>Ascomycota</taxon>
        <taxon>Pezizomycotina</taxon>
        <taxon>Pezizomycetes</taxon>
        <taxon>Pezizales</taxon>
        <taxon>Discinaceae</taxon>
        <taxon>Discina</taxon>
    </lineage>
</organism>
<evidence type="ECO:0000259" key="4">
    <source>
        <dbReference type="PROSITE" id="PS50181"/>
    </source>
</evidence>
<dbReference type="PANTHER" id="PTHR24141">
    <property type="entry name" value="2-5A-DEPENDENT RIBONUCLEASE"/>
    <property type="match status" value="1"/>
</dbReference>
<dbReference type="PROSITE" id="PS50297">
    <property type="entry name" value="ANK_REP_REGION"/>
    <property type="match status" value="7"/>
</dbReference>
<dbReference type="PROSITE" id="PS50088">
    <property type="entry name" value="ANK_REPEAT"/>
    <property type="match status" value="8"/>
</dbReference>
<dbReference type="Proteomes" id="UP001447188">
    <property type="component" value="Unassembled WGS sequence"/>
</dbReference>
<feature type="repeat" description="ANK" evidence="3">
    <location>
        <begin position="325"/>
        <end position="358"/>
    </location>
</feature>
<evidence type="ECO:0000256" key="3">
    <source>
        <dbReference type="PROSITE-ProRule" id="PRU00023"/>
    </source>
</evidence>
<feature type="repeat" description="ANK" evidence="3">
    <location>
        <begin position="221"/>
        <end position="253"/>
    </location>
</feature>
<dbReference type="SUPFAM" id="SSF48403">
    <property type="entry name" value="Ankyrin repeat"/>
    <property type="match status" value="1"/>
</dbReference>
<protein>
    <recommendedName>
        <fullName evidence="4">F-box domain-containing protein</fullName>
    </recommendedName>
</protein>
<feature type="repeat" description="ANK" evidence="3">
    <location>
        <begin position="255"/>
        <end position="287"/>
    </location>
</feature>
<dbReference type="Pfam" id="PF00023">
    <property type="entry name" value="Ank"/>
    <property type="match status" value="1"/>
</dbReference>
<evidence type="ECO:0000256" key="1">
    <source>
        <dbReference type="ARBA" id="ARBA00022737"/>
    </source>
</evidence>
<keyword evidence="6" id="KW-1185">Reference proteome</keyword>
<sequence>MSLFALPYELLLTIAENLRKNDLYSLIRTSRCLANLLIPLLHTLGARETSGHTPLCWAAEHEEVELVRILLSKGATLAPKTGNSAKEQATALHWAAKSGSKPIIDILLENGADINAATENNGETALLWAIREGSSVVVQLLLEKGAKVNDNNPISSLLPEAISGGHQNIAKLLIESEVDVNKYGVGGKLPLHLAAVNGDDATVELLLDRGAEVDAYDRTQFQGTALHFAAGGGHLGIMSSLLAKGADIEARALDTQATPFHIAALLGQVAALEFLLDRGADIGARCEDNSTALHLAASGEEEDCRLTGINLLVAKGADVNAQNKYGDTPLREPVFRGYRKIVAALVVQGGANVSLKDIYGDSILDEAEKRRDFKMVRLLVRYGIKGSRRRVIRNLKSHGRILYYMGKGREYMESTRST</sequence>
<dbReference type="Pfam" id="PF12796">
    <property type="entry name" value="Ank_2"/>
    <property type="match status" value="4"/>
</dbReference>
<dbReference type="PROSITE" id="PS50181">
    <property type="entry name" value="FBOX"/>
    <property type="match status" value="1"/>
</dbReference>
<keyword evidence="1" id="KW-0677">Repeat</keyword>
<feature type="domain" description="F-box" evidence="4">
    <location>
        <begin position="1"/>
        <end position="37"/>
    </location>
</feature>
<dbReference type="InterPro" id="IPR036770">
    <property type="entry name" value="Ankyrin_rpt-contain_sf"/>
</dbReference>
<name>A0ABR3GDI8_9PEZI</name>
<feature type="repeat" description="ANK" evidence="3">
    <location>
        <begin position="288"/>
        <end position="324"/>
    </location>
</feature>
<dbReference type="SMART" id="SM00248">
    <property type="entry name" value="ANK"/>
    <property type="match status" value="10"/>
</dbReference>
<dbReference type="EMBL" id="JBBBZM010000119">
    <property type="protein sequence ID" value="KAL0633641.1"/>
    <property type="molecule type" value="Genomic_DNA"/>
</dbReference>
<dbReference type="InterPro" id="IPR001810">
    <property type="entry name" value="F-box_dom"/>
</dbReference>
<keyword evidence="2 3" id="KW-0040">ANK repeat</keyword>
<evidence type="ECO:0000256" key="2">
    <source>
        <dbReference type="ARBA" id="ARBA00023043"/>
    </source>
</evidence>
<feature type="repeat" description="ANK" evidence="3">
    <location>
        <begin position="87"/>
        <end position="119"/>
    </location>
</feature>
<proteinExistence type="predicted"/>
<dbReference type="PANTHER" id="PTHR24141:SF1">
    <property type="entry name" value="2-5A-DEPENDENT RIBONUCLEASE"/>
    <property type="match status" value="1"/>
</dbReference>
<feature type="repeat" description="ANK" evidence="3">
    <location>
        <begin position="186"/>
        <end position="218"/>
    </location>
</feature>
<dbReference type="InterPro" id="IPR002110">
    <property type="entry name" value="Ankyrin_rpt"/>
</dbReference>
<feature type="repeat" description="ANK" evidence="3">
    <location>
        <begin position="50"/>
        <end position="82"/>
    </location>
</feature>
<gene>
    <name evidence="5" type="ORF">Q9L58_007468</name>
</gene>
<feature type="repeat" description="ANK" evidence="3">
    <location>
        <begin position="121"/>
        <end position="153"/>
    </location>
</feature>
<comment type="caution">
    <text evidence="5">The sequence shown here is derived from an EMBL/GenBank/DDBJ whole genome shotgun (WGS) entry which is preliminary data.</text>
</comment>
<dbReference type="PRINTS" id="PR01415">
    <property type="entry name" value="ANKYRIN"/>
</dbReference>
<evidence type="ECO:0000313" key="5">
    <source>
        <dbReference type="EMBL" id="KAL0633641.1"/>
    </source>
</evidence>
<evidence type="ECO:0000313" key="6">
    <source>
        <dbReference type="Proteomes" id="UP001447188"/>
    </source>
</evidence>